<dbReference type="EMBL" id="CAJNOT010008293">
    <property type="protein sequence ID" value="CAF1516870.1"/>
    <property type="molecule type" value="Genomic_DNA"/>
</dbReference>
<name>A0A815UC14_9BILA</name>
<gene>
    <name evidence="7" type="ORF">RFH988_LOCUS38208</name>
    <name evidence="8" type="ORF">SEV965_LOCUS36561</name>
    <name evidence="9" type="ORF">ZHD862_LOCUS38191</name>
</gene>
<evidence type="ECO:0000256" key="1">
    <source>
        <dbReference type="ARBA" id="ARBA00022723"/>
    </source>
</evidence>
<dbReference type="InterPro" id="IPR036236">
    <property type="entry name" value="Znf_C2H2_sf"/>
</dbReference>
<keyword evidence="1" id="KW-0479">Metal-binding</keyword>
<evidence type="ECO:0000259" key="6">
    <source>
        <dbReference type="PROSITE" id="PS50808"/>
    </source>
</evidence>
<feature type="compositionally biased region" description="Low complexity" evidence="5">
    <location>
        <begin position="125"/>
        <end position="139"/>
    </location>
</feature>
<evidence type="ECO:0000256" key="2">
    <source>
        <dbReference type="ARBA" id="ARBA00022771"/>
    </source>
</evidence>
<protein>
    <recommendedName>
        <fullName evidence="6">BED-type domain-containing protein</fullName>
    </recommendedName>
</protein>
<evidence type="ECO:0000313" key="9">
    <source>
        <dbReference type="EMBL" id="CAF1516870.1"/>
    </source>
</evidence>
<dbReference type="Proteomes" id="UP000663889">
    <property type="component" value="Unassembled WGS sequence"/>
</dbReference>
<dbReference type="Proteomes" id="UP000663882">
    <property type="component" value="Unassembled WGS sequence"/>
</dbReference>
<dbReference type="GO" id="GO:0003677">
    <property type="term" value="F:DNA binding"/>
    <property type="evidence" value="ECO:0007669"/>
    <property type="project" value="InterPro"/>
</dbReference>
<dbReference type="GO" id="GO:0008270">
    <property type="term" value="F:zinc ion binding"/>
    <property type="evidence" value="ECO:0007669"/>
    <property type="project" value="UniProtKB-KW"/>
</dbReference>
<evidence type="ECO:0000256" key="5">
    <source>
        <dbReference type="SAM" id="MobiDB-lite"/>
    </source>
</evidence>
<evidence type="ECO:0000313" key="8">
    <source>
        <dbReference type="EMBL" id="CAF1511108.1"/>
    </source>
</evidence>
<evidence type="ECO:0000256" key="4">
    <source>
        <dbReference type="PROSITE-ProRule" id="PRU00027"/>
    </source>
</evidence>
<dbReference type="PROSITE" id="PS50808">
    <property type="entry name" value="ZF_BED"/>
    <property type="match status" value="1"/>
</dbReference>
<evidence type="ECO:0000256" key="3">
    <source>
        <dbReference type="ARBA" id="ARBA00022833"/>
    </source>
</evidence>
<evidence type="ECO:0000313" key="7">
    <source>
        <dbReference type="EMBL" id="CAF1486168.1"/>
    </source>
</evidence>
<feature type="compositionally biased region" description="Acidic residues" evidence="5">
    <location>
        <begin position="140"/>
        <end position="152"/>
    </location>
</feature>
<reference evidence="9" key="1">
    <citation type="submission" date="2021-02" db="EMBL/GenBank/DDBJ databases">
        <authorList>
            <person name="Nowell W R."/>
        </authorList>
    </citation>
    <scope>NUCLEOTIDE SEQUENCE</scope>
</reference>
<dbReference type="EMBL" id="CAJNOO010008818">
    <property type="protein sequence ID" value="CAF1486168.1"/>
    <property type="molecule type" value="Genomic_DNA"/>
</dbReference>
<feature type="compositionally biased region" description="Low complexity" evidence="5">
    <location>
        <begin position="93"/>
        <end position="104"/>
    </location>
</feature>
<sequence>MTKRSSKKVLKITNTSTNQLDASSIANGNTANFDYSSSINFSSDSIPPSATILSTKSKENTDVVLETGKYFKQKWRPVFVCKVFDIDDDENNNHNQSQSLLSSQTRNKRKVPPIKNSKKGKRFKNSSNNKTTTTTTTIIDSDDDNNDKDEENIDHQSNEPSNVWKYATRSRDKKFAVCTICTKRISTNNWSTTCLRRHLILKHDKYELILSNEKTETTSTISPIVKENIHKLSVEAIIKDNLPFNAFMKSGLSKLMKEALPGNTKLY</sequence>
<feature type="compositionally biased region" description="Basic residues" evidence="5">
    <location>
        <begin position="106"/>
        <end position="124"/>
    </location>
</feature>
<keyword evidence="2 4" id="KW-0863">Zinc-finger</keyword>
<keyword evidence="3" id="KW-0862">Zinc</keyword>
<dbReference type="EMBL" id="CAJNOU010006725">
    <property type="protein sequence ID" value="CAF1511108.1"/>
    <property type="molecule type" value="Genomic_DNA"/>
</dbReference>
<dbReference type="SUPFAM" id="SSF57667">
    <property type="entry name" value="beta-beta-alpha zinc fingers"/>
    <property type="match status" value="1"/>
</dbReference>
<dbReference type="AlphaFoldDB" id="A0A815UC14"/>
<proteinExistence type="predicted"/>
<feature type="domain" description="BED-type" evidence="6">
    <location>
        <begin position="158"/>
        <end position="203"/>
    </location>
</feature>
<dbReference type="InterPro" id="IPR003656">
    <property type="entry name" value="Znf_BED"/>
</dbReference>
<feature type="region of interest" description="Disordered" evidence="5">
    <location>
        <begin position="92"/>
        <end position="162"/>
    </location>
</feature>
<dbReference type="SMART" id="SM00614">
    <property type="entry name" value="ZnF_BED"/>
    <property type="match status" value="1"/>
</dbReference>
<dbReference type="Proteomes" id="UP000663864">
    <property type="component" value="Unassembled WGS sequence"/>
</dbReference>
<evidence type="ECO:0000313" key="10">
    <source>
        <dbReference type="Proteomes" id="UP000663864"/>
    </source>
</evidence>
<dbReference type="OrthoDB" id="1607513at2759"/>
<dbReference type="Pfam" id="PF02892">
    <property type="entry name" value="zf-BED"/>
    <property type="match status" value="1"/>
</dbReference>
<organism evidence="9 10">
    <name type="scientific">Rotaria sordida</name>
    <dbReference type="NCBI Taxonomy" id="392033"/>
    <lineage>
        <taxon>Eukaryota</taxon>
        <taxon>Metazoa</taxon>
        <taxon>Spiralia</taxon>
        <taxon>Gnathifera</taxon>
        <taxon>Rotifera</taxon>
        <taxon>Eurotatoria</taxon>
        <taxon>Bdelloidea</taxon>
        <taxon>Philodinida</taxon>
        <taxon>Philodinidae</taxon>
        <taxon>Rotaria</taxon>
    </lineage>
</organism>
<comment type="caution">
    <text evidence="9">The sequence shown here is derived from an EMBL/GenBank/DDBJ whole genome shotgun (WGS) entry which is preliminary data.</text>
</comment>
<accession>A0A815UC14</accession>